<evidence type="ECO:0000256" key="3">
    <source>
        <dbReference type="PROSITE-ProRule" id="PRU00023"/>
    </source>
</evidence>
<dbReference type="SUPFAM" id="SSF48403">
    <property type="entry name" value="Ankyrin repeat"/>
    <property type="match status" value="1"/>
</dbReference>
<sequence>MNSVLHLAAKEGNLAATEELVKVGMPVNLVNAKGMTPLAYACQQGYQPIVSLLLSHGANPKTNTGSRSTPLIQAAHFGHTSICSLLLSAGVDPNQCNDNRTTALMRASQEGHVEVARLLIYRGALVSTDNRDKMTSIMLASQRGHADLVKTLIQAGADTDGRTKEGSTPLILACKRGKVEVVRALLAAGCELTLRDGRERTAHDTAVRNGMGDVAALLHPQVQEYLMQVEERKERSYVFCKMWNLMQMDRATLTLWPITGHPFQPAESFFTLQQMVQAVHTKDTDDTPQHKPKIKAKFLNTIQPYSFAMAVSMMLPHPLMEHISGYVVHPNLFEKRLTKLGHRRQHCTQQAVSDTLDLLDEVLFEGGFPEACDLSQIKPPPKFQTWRHWVSWVRCGTSPLVNVSPSPATCVPDRDETDTNSDTEITDQINDALAPTTAASFHKLFGKKHALYLLHRLAAHASRSSLQFFRLVLQHPKLYDVLATQFHVPVGHLDRLMLNFDVQSLARRYPLCTFESILAEDMFQLAYGFVMWYNCHHSWIVQPNALTRIAVDATSRPTREGGG</sequence>
<dbReference type="AlphaFoldDB" id="A0A7S1B2K4"/>
<dbReference type="PANTHER" id="PTHR24123:SF33">
    <property type="entry name" value="PROTEIN HOS4"/>
    <property type="match status" value="1"/>
</dbReference>
<keyword evidence="2 3" id="KW-0040">ANK repeat</keyword>
<feature type="repeat" description="ANK" evidence="3">
    <location>
        <begin position="165"/>
        <end position="197"/>
    </location>
</feature>
<dbReference type="PROSITE" id="PS50297">
    <property type="entry name" value="ANK_REP_REGION"/>
    <property type="match status" value="4"/>
</dbReference>
<keyword evidence="1" id="KW-0677">Repeat</keyword>
<dbReference type="PROSITE" id="PS50088">
    <property type="entry name" value="ANK_REPEAT"/>
    <property type="match status" value="6"/>
</dbReference>
<reference evidence="4" key="1">
    <citation type="submission" date="2021-01" db="EMBL/GenBank/DDBJ databases">
        <authorList>
            <person name="Corre E."/>
            <person name="Pelletier E."/>
            <person name="Niang G."/>
            <person name="Scheremetjew M."/>
            <person name="Finn R."/>
            <person name="Kale V."/>
            <person name="Holt S."/>
            <person name="Cochrane G."/>
            <person name="Meng A."/>
            <person name="Brown T."/>
            <person name="Cohen L."/>
        </authorList>
    </citation>
    <scope>NUCLEOTIDE SEQUENCE</scope>
    <source>
        <strain evidence="4">308</strain>
    </source>
</reference>
<dbReference type="InterPro" id="IPR002110">
    <property type="entry name" value="Ankyrin_rpt"/>
</dbReference>
<dbReference type="Pfam" id="PF12796">
    <property type="entry name" value="Ank_2"/>
    <property type="match status" value="3"/>
</dbReference>
<evidence type="ECO:0000256" key="1">
    <source>
        <dbReference type="ARBA" id="ARBA00022737"/>
    </source>
</evidence>
<protein>
    <submittedName>
        <fullName evidence="4">Uncharacterized protein</fullName>
    </submittedName>
</protein>
<dbReference type="SMART" id="SM00248">
    <property type="entry name" value="ANK"/>
    <property type="match status" value="6"/>
</dbReference>
<feature type="repeat" description="ANK" evidence="3">
    <location>
        <begin position="66"/>
        <end position="98"/>
    </location>
</feature>
<dbReference type="InterPro" id="IPR036770">
    <property type="entry name" value="Ankyrin_rpt-contain_sf"/>
</dbReference>
<accession>A0A7S1B2K4</accession>
<organism evidence="4">
    <name type="scientific">Corethron hystrix</name>
    <dbReference type="NCBI Taxonomy" id="216773"/>
    <lineage>
        <taxon>Eukaryota</taxon>
        <taxon>Sar</taxon>
        <taxon>Stramenopiles</taxon>
        <taxon>Ochrophyta</taxon>
        <taxon>Bacillariophyta</taxon>
        <taxon>Coscinodiscophyceae</taxon>
        <taxon>Corethrophycidae</taxon>
        <taxon>Corethrales</taxon>
        <taxon>Corethraceae</taxon>
        <taxon>Corethron</taxon>
    </lineage>
</organism>
<proteinExistence type="predicted"/>
<feature type="repeat" description="ANK" evidence="3">
    <location>
        <begin position="99"/>
        <end position="131"/>
    </location>
</feature>
<feature type="repeat" description="ANK" evidence="3">
    <location>
        <begin position="132"/>
        <end position="164"/>
    </location>
</feature>
<dbReference type="PANTHER" id="PTHR24123">
    <property type="entry name" value="ANKYRIN REPEAT-CONTAINING"/>
    <property type="match status" value="1"/>
</dbReference>
<feature type="repeat" description="ANK" evidence="3">
    <location>
        <begin position="1"/>
        <end position="32"/>
    </location>
</feature>
<feature type="repeat" description="ANK" evidence="3">
    <location>
        <begin position="33"/>
        <end position="65"/>
    </location>
</feature>
<name>A0A7S1B2K4_9STRA</name>
<evidence type="ECO:0000313" key="4">
    <source>
        <dbReference type="EMBL" id="CAD8873012.1"/>
    </source>
</evidence>
<gene>
    <name evidence="4" type="ORF">CHYS00102_LOCUS170</name>
</gene>
<evidence type="ECO:0000256" key="2">
    <source>
        <dbReference type="ARBA" id="ARBA00023043"/>
    </source>
</evidence>
<dbReference type="Gene3D" id="1.25.40.20">
    <property type="entry name" value="Ankyrin repeat-containing domain"/>
    <property type="match status" value="1"/>
</dbReference>
<dbReference type="InterPro" id="IPR051165">
    <property type="entry name" value="Multifunctional_ANK_Repeat"/>
</dbReference>
<dbReference type="EMBL" id="HBFR01000270">
    <property type="protein sequence ID" value="CAD8873012.1"/>
    <property type="molecule type" value="Transcribed_RNA"/>
</dbReference>